<comment type="caution">
    <text evidence="6">The sequence shown here is derived from an EMBL/GenBank/DDBJ whole genome shotgun (WGS) entry which is preliminary data.</text>
</comment>
<feature type="transmembrane region" description="Helical" evidence="5">
    <location>
        <begin position="61"/>
        <end position="79"/>
    </location>
</feature>
<evidence type="ECO:0000313" key="7">
    <source>
        <dbReference type="Proteomes" id="UP000027821"/>
    </source>
</evidence>
<dbReference type="OrthoDB" id="9767361at2"/>
<dbReference type="STRING" id="1048983.EL17_19850"/>
<feature type="transmembrane region" description="Helical" evidence="5">
    <location>
        <begin position="271"/>
        <end position="291"/>
    </location>
</feature>
<dbReference type="InterPro" id="IPR014743">
    <property type="entry name" value="Cl-channel_core"/>
</dbReference>
<dbReference type="InterPro" id="IPR050368">
    <property type="entry name" value="ClC-type_chloride_channel"/>
</dbReference>
<dbReference type="Proteomes" id="UP000027821">
    <property type="component" value="Unassembled WGS sequence"/>
</dbReference>
<feature type="transmembrane region" description="Helical" evidence="5">
    <location>
        <begin position="232"/>
        <end position="250"/>
    </location>
</feature>
<feature type="transmembrane region" description="Helical" evidence="5">
    <location>
        <begin position="348"/>
        <end position="368"/>
    </location>
</feature>
<dbReference type="CDD" id="cd03682">
    <property type="entry name" value="ClC_sycA_like"/>
    <property type="match status" value="1"/>
</dbReference>
<feature type="transmembrane region" description="Helical" evidence="5">
    <location>
        <begin position="388"/>
        <end position="409"/>
    </location>
</feature>
<dbReference type="Pfam" id="PF00654">
    <property type="entry name" value="Voltage_CLC"/>
    <property type="match status" value="1"/>
</dbReference>
<dbReference type="GO" id="GO:0016020">
    <property type="term" value="C:membrane"/>
    <property type="evidence" value="ECO:0007669"/>
    <property type="project" value="UniProtKB-SubCell"/>
</dbReference>
<keyword evidence="2 5" id="KW-0812">Transmembrane</keyword>
<keyword evidence="4 5" id="KW-0472">Membrane</keyword>
<evidence type="ECO:0000256" key="1">
    <source>
        <dbReference type="ARBA" id="ARBA00004141"/>
    </source>
</evidence>
<keyword evidence="7" id="KW-1185">Reference proteome</keyword>
<dbReference type="SUPFAM" id="SSF81340">
    <property type="entry name" value="Clc chloride channel"/>
    <property type="match status" value="1"/>
</dbReference>
<keyword evidence="3 5" id="KW-1133">Transmembrane helix</keyword>
<dbReference type="AlphaFoldDB" id="A0A074KX52"/>
<dbReference type="PANTHER" id="PTHR43427:SF12">
    <property type="entry name" value="CHLORIDE TRANSPORTER"/>
    <property type="match status" value="1"/>
</dbReference>
<dbReference type="Gene3D" id="1.10.3080.10">
    <property type="entry name" value="Clc chloride channel"/>
    <property type="match status" value="1"/>
</dbReference>
<dbReference type="InterPro" id="IPR001807">
    <property type="entry name" value="ClC"/>
</dbReference>
<feature type="transmembrane region" description="Helical" evidence="5">
    <location>
        <begin position="29"/>
        <end position="49"/>
    </location>
</feature>
<feature type="transmembrane region" description="Helical" evidence="5">
    <location>
        <begin position="193"/>
        <end position="212"/>
    </location>
</feature>
<dbReference type="EMBL" id="JMIH01000028">
    <property type="protein sequence ID" value="KEO72163.1"/>
    <property type="molecule type" value="Genomic_DNA"/>
</dbReference>
<feature type="transmembrane region" description="Helical" evidence="5">
    <location>
        <begin position="157"/>
        <end position="181"/>
    </location>
</feature>
<name>A0A074KX52_9BACT</name>
<gene>
    <name evidence="6" type="ORF">EL17_19850</name>
</gene>
<evidence type="ECO:0000256" key="5">
    <source>
        <dbReference type="SAM" id="Phobius"/>
    </source>
</evidence>
<reference evidence="6 7" key="1">
    <citation type="submission" date="2014-04" db="EMBL/GenBank/DDBJ databases">
        <title>Characterization and application of a salt tolerant electro-active bacterium.</title>
        <authorList>
            <person name="Yang L."/>
            <person name="Wei S."/>
            <person name="Tay Q.X.M."/>
        </authorList>
    </citation>
    <scope>NUCLEOTIDE SEQUENCE [LARGE SCALE GENOMIC DNA]</scope>
    <source>
        <strain evidence="6 7">LY1</strain>
    </source>
</reference>
<dbReference type="PANTHER" id="PTHR43427">
    <property type="entry name" value="CHLORIDE CHANNEL PROTEIN CLC-E"/>
    <property type="match status" value="1"/>
</dbReference>
<proteinExistence type="predicted"/>
<dbReference type="eggNOG" id="COG0038">
    <property type="taxonomic scope" value="Bacteria"/>
</dbReference>
<sequence length="433" mass="46868">MLKRISELLKLQLFIKLEFLPNLKFTSKWLLIATIVGLLAGSASAFFLISLRWATEYREANIWLIALLPVGGFIIGWVYHRYGEAVVKGNNQLLEEFYNPLKVIPLRMAPLVLFGTIATHLFGGSAGREGTAVQMGGAIADQFTKWFKLDHSDRKSLITIGVAAGFASVFGTPLAGAVFALEWLVIGRIRYESILPAFIGAYVAHWTCSGIFTVHHTAYVIPFIPDITIVNMLWIVPAGICFGLAGRIFAKATHLWSQFFRRFIHYPPLRPVLGGLAVAGMVFLIGTTKYIGLGIPTIVDAFSEDLPWYDFLAKIGFTSLTLGAGFKGGEVTPLFYTGATLGNALSGIIPLPVALLAGMGFVGVFSGATNTPLACTLMGIELFGAESGVYVGLACVLAYIFSGHAGIYNSQIIGSPKHRSFQSFKGKDLGSIK</sequence>
<evidence type="ECO:0000256" key="4">
    <source>
        <dbReference type="ARBA" id="ARBA00023136"/>
    </source>
</evidence>
<dbReference type="GO" id="GO:0015108">
    <property type="term" value="F:chloride transmembrane transporter activity"/>
    <property type="evidence" value="ECO:0007669"/>
    <property type="project" value="InterPro"/>
</dbReference>
<evidence type="ECO:0000256" key="3">
    <source>
        <dbReference type="ARBA" id="ARBA00022989"/>
    </source>
</evidence>
<evidence type="ECO:0000256" key="2">
    <source>
        <dbReference type="ARBA" id="ARBA00022692"/>
    </source>
</evidence>
<evidence type="ECO:0000313" key="6">
    <source>
        <dbReference type="EMBL" id="KEO72163.1"/>
    </source>
</evidence>
<protein>
    <submittedName>
        <fullName evidence="6">Chloride channel protein</fullName>
    </submittedName>
</protein>
<comment type="subcellular location">
    <subcellularLocation>
        <location evidence="1">Membrane</location>
        <topology evidence="1">Multi-pass membrane protein</topology>
    </subcellularLocation>
</comment>
<organism evidence="6 7">
    <name type="scientific">Anditalea andensis</name>
    <dbReference type="NCBI Taxonomy" id="1048983"/>
    <lineage>
        <taxon>Bacteria</taxon>
        <taxon>Pseudomonadati</taxon>
        <taxon>Bacteroidota</taxon>
        <taxon>Cytophagia</taxon>
        <taxon>Cytophagales</taxon>
        <taxon>Cytophagaceae</taxon>
        <taxon>Anditalea</taxon>
    </lineage>
</organism>
<dbReference type="PRINTS" id="PR00762">
    <property type="entry name" value="CLCHANNEL"/>
</dbReference>
<accession>A0A074KX52</accession>
<dbReference type="RefSeq" id="WP_035078494.1">
    <property type="nucleotide sequence ID" value="NZ_JMIH01000028.1"/>
</dbReference>